<evidence type="ECO:0000256" key="2">
    <source>
        <dbReference type="ARBA" id="ARBA00022884"/>
    </source>
</evidence>
<keyword evidence="3" id="KW-0539">Nucleus</keyword>
<keyword evidence="8" id="KW-1185">Reference proteome</keyword>
<name>A0A9Q3DZS1_9BASI</name>
<protein>
    <recommendedName>
        <fullName evidence="6">RRM domain-containing protein</fullName>
    </recommendedName>
</protein>
<feature type="compositionally biased region" description="Low complexity" evidence="5">
    <location>
        <begin position="134"/>
        <end position="146"/>
    </location>
</feature>
<dbReference type="OrthoDB" id="21467at2759"/>
<feature type="compositionally biased region" description="Basic and acidic residues" evidence="5">
    <location>
        <begin position="71"/>
        <end position="91"/>
    </location>
</feature>
<dbReference type="GO" id="GO:0003723">
    <property type="term" value="F:RNA binding"/>
    <property type="evidence" value="ECO:0007669"/>
    <property type="project" value="UniProtKB-UniRule"/>
</dbReference>
<evidence type="ECO:0000256" key="5">
    <source>
        <dbReference type="SAM" id="MobiDB-lite"/>
    </source>
</evidence>
<feature type="compositionally biased region" description="Acidic residues" evidence="5">
    <location>
        <begin position="102"/>
        <end position="116"/>
    </location>
</feature>
<dbReference type="InterPro" id="IPR035979">
    <property type="entry name" value="RBD_domain_sf"/>
</dbReference>
<keyword evidence="2 4" id="KW-0694">RNA-binding</keyword>
<evidence type="ECO:0000256" key="4">
    <source>
        <dbReference type="PROSITE-ProRule" id="PRU00176"/>
    </source>
</evidence>
<dbReference type="InterPro" id="IPR000504">
    <property type="entry name" value="RRM_dom"/>
</dbReference>
<dbReference type="PANTHER" id="PTHR46754">
    <property type="entry name" value="MKI67 FHA DOMAIN-INTERACTING NUCLEOLAR PHOSPHOPROTEIN"/>
    <property type="match status" value="1"/>
</dbReference>
<comment type="caution">
    <text evidence="7">The sequence shown here is derived from an EMBL/GenBank/DDBJ whole genome shotgun (WGS) entry which is preliminary data.</text>
</comment>
<dbReference type="AlphaFoldDB" id="A0A9Q3DZS1"/>
<accession>A0A9Q3DZS1</accession>
<evidence type="ECO:0000313" key="7">
    <source>
        <dbReference type="EMBL" id="MBW0509668.1"/>
    </source>
</evidence>
<feature type="compositionally biased region" description="Low complexity" evidence="5">
    <location>
        <begin position="1"/>
        <end position="11"/>
    </location>
</feature>
<dbReference type="EMBL" id="AVOT02021077">
    <property type="protein sequence ID" value="MBW0509668.1"/>
    <property type="molecule type" value="Genomic_DNA"/>
</dbReference>
<feature type="domain" description="RRM" evidence="6">
    <location>
        <begin position="152"/>
        <end position="230"/>
    </location>
</feature>
<dbReference type="Gene3D" id="3.30.70.330">
    <property type="match status" value="1"/>
</dbReference>
<reference evidence="7" key="1">
    <citation type="submission" date="2021-03" db="EMBL/GenBank/DDBJ databases">
        <title>Draft genome sequence of rust myrtle Austropuccinia psidii MF-1, a brazilian biotype.</title>
        <authorList>
            <person name="Quecine M.C."/>
            <person name="Pachon D.M.R."/>
            <person name="Bonatelli M.L."/>
            <person name="Correr F.H."/>
            <person name="Franceschini L.M."/>
            <person name="Leite T.F."/>
            <person name="Margarido G.R.A."/>
            <person name="Almeida C.A."/>
            <person name="Ferrarezi J.A."/>
            <person name="Labate C.A."/>
        </authorList>
    </citation>
    <scope>NUCLEOTIDE SEQUENCE</scope>
    <source>
        <strain evidence="7">MF-1</strain>
    </source>
</reference>
<evidence type="ECO:0000259" key="6">
    <source>
        <dbReference type="PROSITE" id="PS50102"/>
    </source>
</evidence>
<feature type="compositionally biased region" description="Polar residues" evidence="5">
    <location>
        <begin position="119"/>
        <end position="129"/>
    </location>
</feature>
<dbReference type="Pfam" id="PF00076">
    <property type="entry name" value="RRM_1"/>
    <property type="match status" value="1"/>
</dbReference>
<dbReference type="GO" id="GO:0005730">
    <property type="term" value="C:nucleolus"/>
    <property type="evidence" value="ECO:0007669"/>
    <property type="project" value="UniProtKB-SubCell"/>
</dbReference>
<dbReference type="SMART" id="SM00360">
    <property type="entry name" value="RRM"/>
    <property type="match status" value="1"/>
</dbReference>
<feature type="region of interest" description="Disordered" evidence="5">
    <location>
        <begin position="308"/>
        <end position="346"/>
    </location>
</feature>
<dbReference type="PROSITE" id="PS50102">
    <property type="entry name" value="RRM"/>
    <property type="match status" value="1"/>
</dbReference>
<evidence type="ECO:0000256" key="1">
    <source>
        <dbReference type="ARBA" id="ARBA00004604"/>
    </source>
</evidence>
<sequence length="346" mass="39348">MSILNQTQKSSARQKKQKKVVIDESKNSSSEKVGKTVPSKTSKGVLKNRKLPQETDKPKTTADKTVTAKPKTMEDKTATDKPKTTDDKTVTENEDQVFLTGFEEEDENDSSDDDEHEQFTQTSEFQSSALPGVKTKPSSNNKPNQKSSEETGVVYLGRIPHGFHEEEMKSYFGQFGDVVRLRMSRSRRTGKSKHYGFIEFKHREVAQIVAETLHNYLLCGNMLQCKLLNKEDLHPRLWIGAGKKFRKDWKHRLLKEKHNKPKTPEQQTAISNRLIQREALKRKRLAELGIDYDFPGYCNAPQPVKTIHKNKKTKKTKSAMVESSAAALPKVKNSSASNGQRKRQSM</sequence>
<feature type="compositionally biased region" description="Basic residues" evidence="5">
    <location>
        <begin position="308"/>
        <end position="317"/>
    </location>
</feature>
<evidence type="ECO:0000313" key="8">
    <source>
        <dbReference type="Proteomes" id="UP000765509"/>
    </source>
</evidence>
<comment type="subcellular location">
    <subcellularLocation>
        <location evidence="1">Nucleus</location>
        <location evidence="1">Nucleolus</location>
    </subcellularLocation>
</comment>
<proteinExistence type="predicted"/>
<gene>
    <name evidence="7" type="ORF">O181_049383</name>
</gene>
<dbReference type="SUPFAM" id="SSF54928">
    <property type="entry name" value="RNA-binding domain, RBD"/>
    <property type="match status" value="1"/>
</dbReference>
<dbReference type="Proteomes" id="UP000765509">
    <property type="component" value="Unassembled WGS sequence"/>
</dbReference>
<feature type="compositionally biased region" description="Basic and acidic residues" evidence="5">
    <location>
        <begin position="51"/>
        <end position="62"/>
    </location>
</feature>
<dbReference type="CDD" id="cd12307">
    <property type="entry name" value="RRM_NIFK_like"/>
    <property type="match status" value="1"/>
</dbReference>
<feature type="region of interest" description="Disordered" evidence="5">
    <location>
        <begin position="1"/>
        <end position="152"/>
    </location>
</feature>
<dbReference type="InterPro" id="IPR012677">
    <property type="entry name" value="Nucleotide-bd_a/b_plait_sf"/>
</dbReference>
<organism evidence="7 8">
    <name type="scientific">Austropuccinia psidii MF-1</name>
    <dbReference type="NCBI Taxonomy" id="1389203"/>
    <lineage>
        <taxon>Eukaryota</taxon>
        <taxon>Fungi</taxon>
        <taxon>Dikarya</taxon>
        <taxon>Basidiomycota</taxon>
        <taxon>Pucciniomycotina</taxon>
        <taxon>Pucciniomycetes</taxon>
        <taxon>Pucciniales</taxon>
        <taxon>Sphaerophragmiaceae</taxon>
        <taxon>Austropuccinia</taxon>
    </lineage>
</organism>
<evidence type="ECO:0000256" key="3">
    <source>
        <dbReference type="ARBA" id="ARBA00023242"/>
    </source>
</evidence>